<dbReference type="GO" id="GO:0006355">
    <property type="term" value="P:regulation of DNA-templated transcription"/>
    <property type="evidence" value="ECO:0007669"/>
    <property type="project" value="InterPro"/>
</dbReference>
<dbReference type="Gene3D" id="3.40.50.300">
    <property type="entry name" value="P-loop containing nucleotide triphosphate hydrolases"/>
    <property type="match status" value="1"/>
</dbReference>
<comment type="caution">
    <text evidence="7">The sequence shown here is derived from an EMBL/GenBank/DDBJ whole genome shotgun (WGS) entry which is preliminary data.</text>
</comment>
<keyword evidence="3" id="KW-0067">ATP-binding</keyword>
<dbReference type="GO" id="GO:0008982">
    <property type="term" value="F:protein-N(PI)-phosphohistidine-sugar phosphotransferase activity"/>
    <property type="evidence" value="ECO:0007669"/>
    <property type="project" value="InterPro"/>
</dbReference>
<keyword evidence="2" id="KW-0547">Nucleotide-binding</keyword>
<dbReference type="SUPFAM" id="SSF53062">
    <property type="entry name" value="PTS system fructose IIA component-like"/>
    <property type="match status" value="1"/>
</dbReference>
<evidence type="ECO:0000256" key="2">
    <source>
        <dbReference type="ARBA" id="ARBA00022741"/>
    </source>
</evidence>
<evidence type="ECO:0000256" key="1">
    <source>
        <dbReference type="ARBA" id="ARBA00022679"/>
    </source>
</evidence>
<dbReference type="InterPro" id="IPR011608">
    <property type="entry name" value="PRD"/>
</dbReference>
<name>A0A242BC51_ENTFC</name>
<dbReference type="InterPro" id="IPR025662">
    <property type="entry name" value="Sigma_54_int_dom_ATP-bd_1"/>
</dbReference>
<dbReference type="SMART" id="SM00382">
    <property type="entry name" value="AAA"/>
    <property type="match status" value="1"/>
</dbReference>
<dbReference type="PROSITE" id="PS00675">
    <property type="entry name" value="SIGMA54_INTERACT_1"/>
    <property type="match status" value="1"/>
</dbReference>
<feature type="domain" description="Sigma-54 factor interaction" evidence="4">
    <location>
        <begin position="112"/>
        <end position="346"/>
    </location>
</feature>
<protein>
    <recommendedName>
        <fullName evidence="9">PRD domain-containing protein</fullName>
    </recommendedName>
</protein>
<dbReference type="AlphaFoldDB" id="A0A242BC51"/>
<dbReference type="InterPro" id="IPR003593">
    <property type="entry name" value="AAA+_ATPase"/>
</dbReference>
<proteinExistence type="predicted"/>
<dbReference type="Gene3D" id="1.10.1790.10">
    <property type="entry name" value="PRD domain"/>
    <property type="match status" value="1"/>
</dbReference>
<dbReference type="InterPro" id="IPR036662">
    <property type="entry name" value="PTS_EIIA_man-typ_sf"/>
</dbReference>
<dbReference type="PROSITE" id="PS51372">
    <property type="entry name" value="PRD_2"/>
    <property type="match status" value="1"/>
</dbReference>
<dbReference type="SUPFAM" id="SSF52794">
    <property type="entry name" value="PTS system IIB component-like"/>
    <property type="match status" value="1"/>
</dbReference>
<evidence type="ECO:0000259" key="4">
    <source>
        <dbReference type="PROSITE" id="PS50045"/>
    </source>
</evidence>
<gene>
    <name evidence="7" type="ORF">A5810_002533</name>
</gene>
<dbReference type="PROSITE" id="PS50045">
    <property type="entry name" value="SIGMA54_INTERACT_4"/>
    <property type="match status" value="1"/>
</dbReference>
<keyword evidence="1" id="KW-0808">Transferase</keyword>
<dbReference type="Gene3D" id="3.40.50.510">
    <property type="entry name" value="Phosphotransferase system, mannose-type IIA component"/>
    <property type="match status" value="1"/>
</dbReference>
<evidence type="ECO:0000259" key="5">
    <source>
        <dbReference type="PROSITE" id="PS51096"/>
    </source>
</evidence>
<dbReference type="Pfam" id="PF00158">
    <property type="entry name" value="Sigma54_activat"/>
    <property type="match status" value="1"/>
</dbReference>
<dbReference type="CDD" id="cd00009">
    <property type="entry name" value="AAA"/>
    <property type="match status" value="1"/>
</dbReference>
<dbReference type="InterPro" id="IPR004701">
    <property type="entry name" value="PTS_EIIA_man-typ"/>
</dbReference>
<evidence type="ECO:0000313" key="7">
    <source>
        <dbReference type="EMBL" id="OTN93074.1"/>
    </source>
</evidence>
<dbReference type="PROSITE" id="PS51096">
    <property type="entry name" value="PTS_EIIA_TYPE_4"/>
    <property type="match status" value="1"/>
</dbReference>
<dbReference type="InterPro" id="IPR002078">
    <property type="entry name" value="Sigma_54_int"/>
</dbReference>
<reference evidence="7 8" key="1">
    <citation type="submission" date="2017-05" db="EMBL/GenBank/DDBJ databases">
        <title>The Genome Sequence of Enterococcus faecium 7H8_DIV0219.</title>
        <authorList>
            <consortium name="The Broad Institute Genomics Platform"/>
            <consortium name="The Broad Institute Genomic Center for Infectious Diseases"/>
            <person name="Earl A."/>
            <person name="Manson A."/>
            <person name="Schwartman J."/>
            <person name="Gilmore M."/>
            <person name="Abouelleil A."/>
            <person name="Cao P."/>
            <person name="Chapman S."/>
            <person name="Cusick C."/>
            <person name="Shea T."/>
            <person name="Young S."/>
            <person name="Neafsey D."/>
            <person name="Nusbaum C."/>
            <person name="Birren B."/>
        </authorList>
    </citation>
    <scope>NUCLEOTIDE SEQUENCE [LARGE SCALE GENOMIC DNA]</scope>
    <source>
        <strain evidence="7 8">7H8_DIV0219</strain>
    </source>
</reference>
<evidence type="ECO:0000256" key="3">
    <source>
        <dbReference type="ARBA" id="ARBA00022840"/>
    </source>
</evidence>
<dbReference type="InterPro" id="IPR036095">
    <property type="entry name" value="PTS_EIIB-like_sf"/>
</dbReference>
<accession>A0A242BC51</accession>
<dbReference type="RefSeq" id="WP_086323701.1">
    <property type="nucleotide sequence ID" value="NZ_NGKW01000005.1"/>
</dbReference>
<feature type="domain" description="PTS EIIA type-4" evidence="5">
    <location>
        <begin position="555"/>
        <end position="680"/>
    </location>
</feature>
<dbReference type="InterPro" id="IPR036634">
    <property type="entry name" value="PRD_sf"/>
</dbReference>
<dbReference type="GO" id="GO:0016020">
    <property type="term" value="C:membrane"/>
    <property type="evidence" value="ECO:0007669"/>
    <property type="project" value="InterPro"/>
</dbReference>
<dbReference type="InterPro" id="IPR027417">
    <property type="entry name" value="P-loop_NTPase"/>
</dbReference>
<dbReference type="SUPFAM" id="SSF52540">
    <property type="entry name" value="P-loop containing nucleoside triphosphate hydrolases"/>
    <property type="match status" value="1"/>
</dbReference>
<dbReference type="GO" id="GO:0005524">
    <property type="term" value="F:ATP binding"/>
    <property type="evidence" value="ECO:0007669"/>
    <property type="project" value="UniProtKB-KW"/>
</dbReference>
<dbReference type="Proteomes" id="UP000194885">
    <property type="component" value="Unassembled WGS sequence"/>
</dbReference>
<dbReference type="Pfam" id="PF00874">
    <property type="entry name" value="PRD"/>
    <property type="match status" value="1"/>
</dbReference>
<feature type="domain" description="PRD" evidence="6">
    <location>
        <begin position="822"/>
        <end position="920"/>
    </location>
</feature>
<evidence type="ECO:0000313" key="8">
    <source>
        <dbReference type="Proteomes" id="UP000194885"/>
    </source>
</evidence>
<evidence type="ECO:0000259" key="6">
    <source>
        <dbReference type="PROSITE" id="PS51372"/>
    </source>
</evidence>
<dbReference type="EMBL" id="NGKW01000005">
    <property type="protein sequence ID" value="OTN93074.1"/>
    <property type="molecule type" value="Genomic_DNA"/>
</dbReference>
<sequence length="920" mass="104298">MKRIDKVHHYCTAYTESLSKKILLNDTDIGITAKEVSLELDILRNNASSDLNKLMKQDILLKLSGKPTRFLCKKILCQRLNLRYIGETEINSIQELMKDNYSSKKIHPFDSLIGANKSLQPVIQLAEAAINYPPRGLHMMIFGESGTGKSLLAEKIFDYGKQENIFNEKANFSVLNCADYASNPQLLLSHLFGNVKGAYTGADADRVGLIEAANGVILFLDEVHRLPPEGQEMLFQFIDKNQFYKLGDSVNKRYASTLLITATTEPPNSALLETFKRRIPVMIQLPNFQERSISERLDLISFLYNKETEQIGSQITVQPDAIQALLAYTPLGNIGQLKSDIQLSVARALLEKKKNNSKEVLITQDFFPPTVLSSLIKINLADKKEIETIVGVKPFVFDTTLDEDRKTIANYDFVNFFTKNYSNNTRSITQAFNDYSQEIAKERLRNDHFTFLLNDDIKSIVLLISDILYNTLGIILDKNVSTAFALYIHSHTQQNDIFFSQIKTTEKLSANVMLVTRKIVKQLEQKKKIIFSQNEIHSLSLIVSSIVENKTNSKNVSILVCAHGERVASEIAHTVNSLLSKKIIVPVDMPLHSTPKQTYDAIKKTIADFESTEIIIFADMGSLVNFESNLRKETQKSIFIIERIDTLIILEAAKNTEFLSMGLQSTINNILDIDNRRNTLLNNKIVSKFNKRKSKIIYTVCQTGEGTARFLEENIKSLLKELKIFDVDVQSISGHNGTSIRETMLRSKDIEIIAIVGTVNPKISYAPFVSLEEIVLHDGLDKVLCHLTTEEQQSKKGSSHSFTRNIVFDMGIEAVDKYLYLLAGNKIQKSLMDFIQELECTFHKKFTHSILLKLLIHTACLIERTLINGHELKIISEDDTRPSHEPIFHVKKAFKNIETEFGITISYDECFFIYDIITSK</sequence>
<organism evidence="7 8">
    <name type="scientific">Enterococcus faecium</name>
    <name type="common">Streptococcus faecium</name>
    <dbReference type="NCBI Taxonomy" id="1352"/>
    <lineage>
        <taxon>Bacteria</taxon>
        <taxon>Bacillati</taxon>
        <taxon>Bacillota</taxon>
        <taxon>Bacilli</taxon>
        <taxon>Lactobacillales</taxon>
        <taxon>Enterococcaceae</taxon>
        <taxon>Enterococcus</taxon>
    </lineage>
</organism>
<dbReference type="PANTHER" id="PTHR32071:SF38">
    <property type="entry name" value="PSP OPERON TRANSCRIPTIONAL ACTIVATOR"/>
    <property type="match status" value="1"/>
</dbReference>
<dbReference type="GO" id="GO:0009401">
    <property type="term" value="P:phosphoenolpyruvate-dependent sugar phosphotransferase system"/>
    <property type="evidence" value="ECO:0007669"/>
    <property type="project" value="InterPro"/>
</dbReference>
<dbReference type="SUPFAM" id="SSF63520">
    <property type="entry name" value="PTS-regulatory domain, PRD"/>
    <property type="match status" value="1"/>
</dbReference>
<evidence type="ECO:0008006" key="9">
    <source>
        <dbReference type="Google" id="ProtNLM"/>
    </source>
</evidence>
<dbReference type="PANTHER" id="PTHR32071">
    <property type="entry name" value="TRANSCRIPTIONAL REGULATORY PROTEIN"/>
    <property type="match status" value="1"/>
</dbReference>